<evidence type="ECO:0008006" key="3">
    <source>
        <dbReference type="Google" id="ProtNLM"/>
    </source>
</evidence>
<reference evidence="1" key="2">
    <citation type="submission" date="2023-10" db="EMBL/GenBank/DDBJ databases">
        <authorList>
            <person name="Khurajog B."/>
        </authorList>
    </citation>
    <scope>NUCLEOTIDE SEQUENCE</scope>
    <source>
        <strain evidence="1">BF9</strain>
    </source>
</reference>
<proteinExistence type="predicted"/>
<dbReference type="AlphaFoldDB" id="A0AAW8YDL1"/>
<dbReference type="RefSeq" id="WP_166481434.1">
    <property type="nucleotide sequence ID" value="NZ_CP050079.1"/>
</dbReference>
<name>A0AAW8YDL1_PEDAC</name>
<dbReference type="SUPFAM" id="SSF55874">
    <property type="entry name" value="ATPase domain of HSP90 chaperone/DNA topoisomerase II/histidine kinase"/>
    <property type="match status" value="1"/>
</dbReference>
<dbReference type="Proteomes" id="UP001280897">
    <property type="component" value="Unassembled WGS sequence"/>
</dbReference>
<dbReference type="InterPro" id="IPR036890">
    <property type="entry name" value="HATPase_C_sf"/>
</dbReference>
<comment type="caution">
    <text evidence="1">The sequence shown here is derived from an EMBL/GenBank/DDBJ whole genome shotgun (WGS) entry which is preliminary data.</text>
</comment>
<organism evidence="1 2">
    <name type="scientific">Pediococcus acidilactici</name>
    <dbReference type="NCBI Taxonomy" id="1254"/>
    <lineage>
        <taxon>Bacteria</taxon>
        <taxon>Bacillati</taxon>
        <taxon>Bacillota</taxon>
        <taxon>Bacilli</taxon>
        <taxon>Lactobacillales</taxon>
        <taxon>Lactobacillaceae</taxon>
        <taxon>Pediococcus</taxon>
        <taxon>Pediococcus acidilactici group</taxon>
    </lineage>
</organism>
<evidence type="ECO:0000313" key="1">
    <source>
        <dbReference type="EMBL" id="MDV2620275.1"/>
    </source>
</evidence>
<dbReference type="Gene3D" id="3.30.565.10">
    <property type="entry name" value="Histidine kinase-like ATPase, C-terminal domain"/>
    <property type="match status" value="1"/>
</dbReference>
<reference evidence="1" key="1">
    <citation type="journal article" date="2023" name="PeerJ">
        <title>Selection and evaluation of lactic acid bacteria from chicken feces in Thailand as potential probiotics.</title>
        <authorList>
            <person name="Khurajog B."/>
            <person name="Disastra Y."/>
            <person name="Lawwyne L.D."/>
            <person name="Sirichokchatchawan W."/>
            <person name="Niyomtham W."/>
            <person name="Yindee J."/>
            <person name="Hampson D.J."/>
            <person name="Prapasarakul N."/>
        </authorList>
    </citation>
    <scope>NUCLEOTIDE SEQUENCE</scope>
    <source>
        <strain evidence="1">BF9</strain>
    </source>
</reference>
<sequence length="298" mass="34082">MQVISLPSRITPWLGCLSQVQKLFNTVDETDLKVVIDFSELTWINAELCPFLGNNIRSLQKKNFTVLFRNQRGNVEQILNQNNFNNSLLRGNHHTEDKFDTSIPFIELQADSIENINFYIENELFRKIDSEFNLSNDIRQQISDAIFEVADNTKTHSQSDQLIMCGQFYPKKGRLSFTICDDGIGIPENVNNIEQIYSNTENRVDSRLINWAMKLGNSTKISNIPRGLGLAGIMDSMKRLGELTIISNNGFWKLTSSNSILLKSMEYEFQGTLIKLDFLLKSDAETMIITPNIDSFNF</sequence>
<dbReference type="EMBL" id="JAWJAV010000001">
    <property type="protein sequence ID" value="MDV2620275.1"/>
    <property type="molecule type" value="Genomic_DNA"/>
</dbReference>
<evidence type="ECO:0000313" key="2">
    <source>
        <dbReference type="Proteomes" id="UP001280897"/>
    </source>
</evidence>
<dbReference type="GeneID" id="57365771"/>
<gene>
    <name evidence="1" type="ORF">R0G89_00800</name>
</gene>
<accession>A0AAW8YDL1</accession>
<protein>
    <recommendedName>
        <fullName evidence="3">ATP-binding protein</fullName>
    </recommendedName>
</protein>